<dbReference type="EMBL" id="JABBGI010000010">
    <property type="protein sequence ID" value="NML69995.1"/>
    <property type="molecule type" value="Genomic_DNA"/>
</dbReference>
<protein>
    <submittedName>
        <fullName evidence="1">Uncharacterized protein</fullName>
    </submittedName>
</protein>
<dbReference type="RefSeq" id="WP_169234534.1">
    <property type="nucleotide sequence ID" value="NZ_JABBGI010000010.1"/>
</dbReference>
<evidence type="ECO:0000313" key="1">
    <source>
        <dbReference type="EMBL" id="NML69995.1"/>
    </source>
</evidence>
<evidence type="ECO:0000313" key="2">
    <source>
        <dbReference type="Proteomes" id="UP000544054"/>
    </source>
</evidence>
<organism evidence="1 2">
    <name type="scientific">Chryseobacterium antibioticum</name>
    <dbReference type="NCBI Taxonomy" id="2728847"/>
    <lineage>
        <taxon>Bacteria</taxon>
        <taxon>Pseudomonadati</taxon>
        <taxon>Bacteroidota</taxon>
        <taxon>Flavobacteriia</taxon>
        <taxon>Flavobacteriales</taxon>
        <taxon>Weeksellaceae</taxon>
        <taxon>Chryseobacterium group</taxon>
        <taxon>Chryseobacterium</taxon>
    </lineage>
</organism>
<dbReference type="AlphaFoldDB" id="A0A7Y0AML9"/>
<gene>
    <name evidence="1" type="ORF">HHL23_09300</name>
</gene>
<sequence>MKEKSKTERFEMRVSPIFKQLIKKLAEKNQMSPPQYLESLVRREAENSDIKIED</sequence>
<accession>A0A7Y0AML9</accession>
<reference evidence="1 2" key="1">
    <citation type="submission" date="2020-04" db="EMBL/GenBank/DDBJ databases">
        <title>Chryseobacterium sp. RP-3-3 sp. nov., isolated from Jeju soil.</title>
        <authorList>
            <person name="Dahal R.H."/>
        </authorList>
    </citation>
    <scope>NUCLEOTIDE SEQUENCE [LARGE SCALE GENOMIC DNA]</scope>
    <source>
        <strain evidence="1 2">RP-3-3</strain>
    </source>
</reference>
<comment type="caution">
    <text evidence="1">The sequence shown here is derived from an EMBL/GenBank/DDBJ whole genome shotgun (WGS) entry which is preliminary data.</text>
</comment>
<keyword evidence="2" id="KW-1185">Reference proteome</keyword>
<proteinExistence type="predicted"/>
<dbReference type="Proteomes" id="UP000544054">
    <property type="component" value="Unassembled WGS sequence"/>
</dbReference>
<name>A0A7Y0AML9_9FLAO</name>